<feature type="region of interest" description="Disordered" evidence="1">
    <location>
        <begin position="119"/>
        <end position="185"/>
    </location>
</feature>
<evidence type="ECO:0000313" key="4">
    <source>
        <dbReference type="Proteomes" id="UP001372338"/>
    </source>
</evidence>
<dbReference type="EMBL" id="JAYWIO010000002">
    <property type="protein sequence ID" value="KAK7280971.1"/>
    <property type="molecule type" value="Genomic_DNA"/>
</dbReference>
<dbReference type="Proteomes" id="UP001372338">
    <property type="component" value="Unassembled WGS sequence"/>
</dbReference>
<gene>
    <name evidence="3" type="ORF">RIF29_08579</name>
</gene>
<feature type="transmembrane region" description="Helical" evidence="2">
    <location>
        <begin position="15"/>
        <end position="32"/>
    </location>
</feature>
<sequence>MASFGIQLVFQNIDLFSFLLGGCAAVTAAVMAKKRGRPSKQTPSSSTPKQEPFVTASDAISINFSLLNDQILNLEGLDSLDSKQVNNMLKNLDAIKEKLHGKHPASPEVEVAKAKEIEEAYEECSTPKNKHDAETEVQEKSKQTNPEADNNDDEHNGSPWQRVTTRHRARGKGNSPSNLGKPDHG</sequence>
<name>A0AAN9FTS7_CROPI</name>
<evidence type="ECO:0000313" key="3">
    <source>
        <dbReference type="EMBL" id="KAK7280971.1"/>
    </source>
</evidence>
<evidence type="ECO:0000256" key="2">
    <source>
        <dbReference type="SAM" id="Phobius"/>
    </source>
</evidence>
<evidence type="ECO:0000256" key="1">
    <source>
        <dbReference type="SAM" id="MobiDB-lite"/>
    </source>
</evidence>
<keyword evidence="4" id="KW-1185">Reference proteome</keyword>
<protein>
    <submittedName>
        <fullName evidence="3">Uncharacterized protein</fullName>
    </submittedName>
</protein>
<keyword evidence="2" id="KW-1133">Transmembrane helix</keyword>
<keyword evidence="2" id="KW-0812">Transmembrane</keyword>
<organism evidence="3 4">
    <name type="scientific">Crotalaria pallida</name>
    <name type="common">Smooth rattlebox</name>
    <name type="synonym">Crotalaria striata</name>
    <dbReference type="NCBI Taxonomy" id="3830"/>
    <lineage>
        <taxon>Eukaryota</taxon>
        <taxon>Viridiplantae</taxon>
        <taxon>Streptophyta</taxon>
        <taxon>Embryophyta</taxon>
        <taxon>Tracheophyta</taxon>
        <taxon>Spermatophyta</taxon>
        <taxon>Magnoliopsida</taxon>
        <taxon>eudicotyledons</taxon>
        <taxon>Gunneridae</taxon>
        <taxon>Pentapetalae</taxon>
        <taxon>rosids</taxon>
        <taxon>fabids</taxon>
        <taxon>Fabales</taxon>
        <taxon>Fabaceae</taxon>
        <taxon>Papilionoideae</taxon>
        <taxon>50 kb inversion clade</taxon>
        <taxon>genistoids sensu lato</taxon>
        <taxon>core genistoids</taxon>
        <taxon>Crotalarieae</taxon>
        <taxon>Crotalaria</taxon>
    </lineage>
</organism>
<feature type="compositionally biased region" description="Basic and acidic residues" evidence="1">
    <location>
        <begin position="129"/>
        <end position="142"/>
    </location>
</feature>
<accession>A0AAN9FTS7</accession>
<comment type="caution">
    <text evidence="3">The sequence shown here is derived from an EMBL/GenBank/DDBJ whole genome shotgun (WGS) entry which is preliminary data.</text>
</comment>
<dbReference type="AlphaFoldDB" id="A0AAN9FTS7"/>
<proteinExistence type="predicted"/>
<keyword evidence="2" id="KW-0472">Membrane</keyword>
<reference evidence="3 4" key="1">
    <citation type="submission" date="2024-01" db="EMBL/GenBank/DDBJ databases">
        <title>The genomes of 5 underutilized Papilionoideae crops provide insights into root nodulation and disease resistanc.</title>
        <authorList>
            <person name="Yuan L."/>
        </authorList>
    </citation>
    <scope>NUCLEOTIDE SEQUENCE [LARGE SCALE GENOMIC DNA]</scope>
    <source>
        <strain evidence="3">ZHUSHIDOU_FW_LH</strain>
        <tissue evidence="3">Leaf</tissue>
    </source>
</reference>